<dbReference type="EMBL" id="FQVH01000032">
    <property type="protein sequence ID" value="SHF61004.1"/>
    <property type="molecule type" value="Genomic_DNA"/>
</dbReference>
<dbReference type="GO" id="GO:0045892">
    <property type="term" value="P:negative regulation of DNA-templated transcription"/>
    <property type="evidence" value="ECO:0007669"/>
    <property type="project" value="TreeGrafter"/>
</dbReference>
<dbReference type="PANTHER" id="PTHR33202">
    <property type="entry name" value="ZINC UPTAKE REGULATION PROTEIN"/>
    <property type="match status" value="1"/>
</dbReference>
<evidence type="ECO:0000256" key="2">
    <source>
        <dbReference type="ARBA" id="ARBA00022491"/>
    </source>
</evidence>
<name>A0A1M5D255_9THEO</name>
<evidence type="ECO:0000256" key="4">
    <source>
        <dbReference type="ARBA" id="ARBA00023015"/>
    </source>
</evidence>
<protein>
    <submittedName>
        <fullName evidence="8">Fe2+ or Zn2+ uptake regulation protein</fullName>
    </submittedName>
</protein>
<evidence type="ECO:0000256" key="7">
    <source>
        <dbReference type="PIRSR" id="PIRSR602481-1"/>
    </source>
</evidence>
<feature type="binding site" evidence="7">
    <location>
        <position position="158"/>
    </location>
    <ligand>
        <name>Zn(2+)</name>
        <dbReference type="ChEBI" id="CHEBI:29105"/>
    </ligand>
</feature>
<proteinExistence type="inferred from homology"/>
<dbReference type="RefSeq" id="WP_073345367.1">
    <property type="nucleotide sequence ID" value="NZ_FQVH01000032.1"/>
</dbReference>
<dbReference type="STRING" id="1121256.SAMN02746089_02242"/>
<evidence type="ECO:0000256" key="3">
    <source>
        <dbReference type="ARBA" id="ARBA00022833"/>
    </source>
</evidence>
<organism evidence="8 9">
    <name type="scientific">Caldanaerobius fijiensis DSM 17918</name>
    <dbReference type="NCBI Taxonomy" id="1121256"/>
    <lineage>
        <taxon>Bacteria</taxon>
        <taxon>Bacillati</taxon>
        <taxon>Bacillota</taxon>
        <taxon>Clostridia</taxon>
        <taxon>Thermoanaerobacterales</taxon>
        <taxon>Thermoanaerobacteraceae</taxon>
        <taxon>Caldanaerobius</taxon>
    </lineage>
</organism>
<feature type="binding site" evidence="7">
    <location>
        <position position="111"/>
    </location>
    <ligand>
        <name>Zn(2+)</name>
        <dbReference type="ChEBI" id="CHEBI:29105"/>
    </ligand>
</feature>
<evidence type="ECO:0000256" key="5">
    <source>
        <dbReference type="ARBA" id="ARBA00023125"/>
    </source>
</evidence>
<dbReference type="InterPro" id="IPR036390">
    <property type="entry name" value="WH_DNA-bd_sf"/>
</dbReference>
<dbReference type="AlphaFoldDB" id="A0A1M5D255"/>
<keyword evidence="2" id="KW-0678">Repressor</keyword>
<dbReference type="GO" id="GO:0003700">
    <property type="term" value="F:DNA-binding transcription factor activity"/>
    <property type="evidence" value="ECO:0007669"/>
    <property type="project" value="InterPro"/>
</dbReference>
<dbReference type="SUPFAM" id="SSF46785">
    <property type="entry name" value="Winged helix' DNA-binding domain"/>
    <property type="match status" value="1"/>
</dbReference>
<evidence type="ECO:0000256" key="1">
    <source>
        <dbReference type="ARBA" id="ARBA00007957"/>
    </source>
</evidence>
<dbReference type="GO" id="GO:0000976">
    <property type="term" value="F:transcription cis-regulatory region binding"/>
    <property type="evidence" value="ECO:0007669"/>
    <property type="project" value="TreeGrafter"/>
</dbReference>
<evidence type="ECO:0000256" key="6">
    <source>
        <dbReference type="ARBA" id="ARBA00023163"/>
    </source>
</evidence>
<feature type="binding site" evidence="7">
    <location>
        <position position="114"/>
    </location>
    <ligand>
        <name>Zn(2+)</name>
        <dbReference type="ChEBI" id="CHEBI:29105"/>
    </ligand>
</feature>
<evidence type="ECO:0000313" key="9">
    <source>
        <dbReference type="Proteomes" id="UP000184088"/>
    </source>
</evidence>
<sequence>MKDDAGIKENKKAKNFEDEIFFIKKLLEKNGYKFTKQKRIILKELFNADKHLNAKEIYEKLKQNNIGLATVYRTMKLFNDLGIVKEIAIEGENYYELKIFGKKPLHIHFRCIKCRDIIDVDESRVALEYLHLTKILENINGFDVYDVDIMFSGICKRCKEVLKNSTNKN</sequence>
<keyword evidence="7" id="KW-0479">Metal-binding</keyword>
<keyword evidence="6" id="KW-0804">Transcription</keyword>
<dbReference type="InterPro" id="IPR002481">
    <property type="entry name" value="FUR"/>
</dbReference>
<accession>A0A1M5D255</accession>
<dbReference type="GO" id="GO:0008270">
    <property type="term" value="F:zinc ion binding"/>
    <property type="evidence" value="ECO:0007669"/>
    <property type="project" value="TreeGrafter"/>
</dbReference>
<dbReference type="Proteomes" id="UP000184088">
    <property type="component" value="Unassembled WGS sequence"/>
</dbReference>
<dbReference type="CDD" id="cd07153">
    <property type="entry name" value="Fur_like"/>
    <property type="match status" value="1"/>
</dbReference>
<comment type="similarity">
    <text evidence="1">Belongs to the Fur family.</text>
</comment>
<reference evidence="8 9" key="1">
    <citation type="submission" date="2016-11" db="EMBL/GenBank/DDBJ databases">
        <authorList>
            <person name="Jaros S."/>
            <person name="Januszkiewicz K."/>
            <person name="Wedrychowicz H."/>
        </authorList>
    </citation>
    <scope>NUCLEOTIDE SEQUENCE [LARGE SCALE GENOMIC DNA]</scope>
    <source>
        <strain evidence="8 9">DSM 17918</strain>
    </source>
</reference>
<dbReference type="Gene3D" id="3.30.1490.190">
    <property type="match status" value="1"/>
</dbReference>
<keyword evidence="9" id="KW-1185">Reference proteome</keyword>
<dbReference type="InterPro" id="IPR043135">
    <property type="entry name" value="Fur_C"/>
</dbReference>
<evidence type="ECO:0000313" key="8">
    <source>
        <dbReference type="EMBL" id="SHF61004.1"/>
    </source>
</evidence>
<gene>
    <name evidence="8" type="ORF">SAMN02746089_02242</name>
</gene>
<keyword evidence="5" id="KW-0238">DNA-binding</keyword>
<keyword evidence="4" id="KW-0805">Transcription regulation</keyword>
<dbReference type="PANTHER" id="PTHR33202:SF8">
    <property type="entry name" value="PEROXIDE-RESPONSIVE REPRESSOR PERR"/>
    <property type="match status" value="1"/>
</dbReference>
<feature type="binding site" evidence="7">
    <location>
        <position position="155"/>
    </location>
    <ligand>
        <name>Zn(2+)</name>
        <dbReference type="ChEBI" id="CHEBI:29105"/>
    </ligand>
</feature>
<dbReference type="Gene3D" id="1.10.10.10">
    <property type="entry name" value="Winged helix-like DNA-binding domain superfamily/Winged helix DNA-binding domain"/>
    <property type="match status" value="1"/>
</dbReference>
<dbReference type="Pfam" id="PF01475">
    <property type="entry name" value="FUR"/>
    <property type="match status" value="1"/>
</dbReference>
<comment type="cofactor">
    <cofactor evidence="7">
        <name>Zn(2+)</name>
        <dbReference type="ChEBI" id="CHEBI:29105"/>
    </cofactor>
    <text evidence="7">Binds 1 zinc ion per subunit.</text>
</comment>
<dbReference type="OrthoDB" id="8659436at2"/>
<dbReference type="GO" id="GO:1900376">
    <property type="term" value="P:regulation of secondary metabolite biosynthetic process"/>
    <property type="evidence" value="ECO:0007669"/>
    <property type="project" value="TreeGrafter"/>
</dbReference>
<keyword evidence="3 7" id="KW-0862">Zinc</keyword>
<dbReference type="InterPro" id="IPR036388">
    <property type="entry name" value="WH-like_DNA-bd_sf"/>
</dbReference>